<dbReference type="FunFam" id="3.40.50.300:FF:000019">
    <property type="entry name" value="Translation initiation factor IF-2"/>
    <property type="match status" value="1"/>
</dbReference>
<dbReference type="GO" id="GO:0005525">
    <property type="term" value="F:GTP binding"/>
    <property type="evidence" value="ECO:0007669"/>
    <property type="project" value="UniProtKB-KW"/>
</dbReference>
<dbReference type="KEGG" id="gai:IMCC3135_11220"/>
<feature type="compositionally biased region" description="Basic and acidic residues" evidence="12">
    <location>
        <begin position="289"/>
        <end position="318"/>
    </location>
</feature>
<feature type="region of interest" description="G-domain" evidence="9">
    <location>
        <begin position="488"/>
        <end position="636"/>
    </location>
</feature>
<evidence type="ECO:0000259" key="13">
    <source>
        <dbReference type="PROSITE" id="PS51722"/>
    </source>
</evidence>
<reference evidence="14 15" key="1">
    <citation type="submission" date="2016-12" db="EMBL/GenBank/DDBJ databases">
        <authorList>
            <person name="Song W.-J."/>
            <person name="Kurnit D.M."/>
        </authorList>
    </citation>
    <scope>NUCLEOTIDE SEQUENCE [LARGE SCALE GENOMIC DNA]</scope>
    <source>
        <strain evidence="14 15">IMCC3135</strain>
    </source>
</reference>
<evidence type="ECO:0000256" key="4">
    <source>
        <dbReference type="ARBA" id="ARBA00022490"/>
    </source>
</evidence>
<feature type="region of interest" description="Disordered" evidence="12">
    <location>
        <begin position="101"/>
        <end position="150"/>
    </location>
</feature>
<dbReference type="InterPro" id="IPR004161">
    <property type="entry name" value="EFTu-like_2"/>
</dbReference>
<dbReference type="InterPro" id="IPR009061">
    <property type="entry name" value="DNA-bd_dom_put_sf"/>
</dbReference>
<evidence type="ECO:0000256" key="12">
    <source>
        <dbReference type="SAM" id="MobiDB-lite"/>
    </source>
</evidence>
<dbReference type="PANTHER" id="PTHR43381">
    <property type="entry name" value="TRANSLATION INITIATION FACTOR IF-2-RELATED"/>
    <property type="match status" value="1"/>
</dbReference>
<dbReference type="SUPFAM" id="SSF52540">
    <property type="entry name" value="P-loop containing nucleoside triphosphate hydrolases"/>
    <property type="match status" value="1"/>
</dbReference>
<gene>
    <name evidence="9 14" type="primary">infB</name>
    <name evidence="14" type="ORF">IMCC3135_11220</name>
</gene>
<feature type="compositionally biased region" description="Gly residues" evidence="12">
    <location>
        <begin position="346"/>
        <end position="357"/>
    </location>
</feature>
<feature type="compositionally biased region" description="Basic and acidic residues" evidence="12">
    <location>
        <begin position="331"/>
        <end position="340"/>
    </location>
</feature>
<dbReference type="PROSITE" id="PS51722">
    <property type="entry name" value="G_TR_2"/>
    <property type="match status" value="1"/>
</dbReference>
<dbReference type="Gene3D" id="3.40.50.10050">
    <property type="entry name" value="Translation initiation factor IF- 2, domain 3"/>
    <property type="match status" value="1"/>
</dbReference>
<evidence type="ECO:0000256" key="5">
    <source>
        <dbReference type="ARBA" id="ARBA00022540"/>
    </source>
</evidence>
<dbReference type="InterPro" id="IPR027417">
    <property type="entry name" value="P-loop_NTPase"/>
</dbReference>
<dbReference type="NCBIfam" id="TIGR00487">
    <property type="entry name" value="IF-2"/>
    <property type="match status" value="1"/>
</dbReference>
<proteinExistence type="inferred from homology"/>
<evidence type="ECO:0000256" key="3">
    <source>
        <dbReference type="ARBA" id="ARBA00020675"/>
    </source>
</evidence>
<feature type="binding site" evidence="9">
    <location>
        <begin position="540"/>
        <end position="544"/>
    </location>
    <ligand>
        <name>GTP</name>
        <dbReference type="ChEBI" id="CHEBI:37565"/>
    </ligand>
</feature>
<dbReference type="NCBIfam" id="TIGR00231">
    <property type="entry name" value="small_GTP"/>
    <property type="match status" value="1"/>
</dbReference>
<comment type="similarity">
    <text evidence="2 9 10">Belongs to the TRAFAC class translation factor GTPase superfamily. Classic translation factor GTPase family. IF-2 subfamily.</text>
</comment>
<dbReference type="SUPFAM" id="SSF46955">
    <property type="entry name" value="Putative DNA-binding domain"/>
    <property type="match status" value="1"/>
</dbReference>
<evidence type="ECO:0000256" key="8">
    <source>
        <dbReference type="ARBA" id="ARBA00023134"/>
    </source>
</evidence>
<dbReference type="SUPFAM" id="SSF52156">
    <property type="entry name" value="Initiation factor IF2/eIF5b, domain 3"/>
    <property type="match status" value="1"/>
</dbReference>
<accession>A0A2Z2NYW6</accession>
<evidence type="ECO:0000256" key="2">
    <source>
        <dbReference type="ARBA" id="ARBA00007733"/>
    </source>
</evidence>
<dbReference type="InterPro" id="IPR009000">
    <property type="entry name" value="Transl_B-barrel_sf"/>
</dbReference>
<dbReference type="OrthoDB" id="9811804at2"/>
<organism evidence="14 15">
    <name type="scientific">Granulosicoccus antarcticus IMCC3135</name>
    <dbReference type="NCBI Taxonomy" id="1192854"/>
    <lineage>
        <taxon>Bacteria</taxon>
        <taxon>Pseudomonadati</taxon>
        <taxon>Pseudomonadota</taxon>
        <taxon>Gammaproteobacteria</taxon>
        <taxon>Chromatiales</taxon>
        <taxon>Granulosicoccaceae</taxon>
        <taxon>Granulosicoccus</taxon>
    </lineage>
</organism>
<dbReference type="AlphaFoldDB" id="A0A2Z2NYW6"/>
<feature type="domain" description="Tr-type G" evidence="13">
    <location>
        <begin position="485"/>
        <end position="652"/>
    </location>
</feature>
<dbReference type="Gene3D" id="2.40.30.10">
    <property type="entry name" value="Translation factors"/>
    <property type="match status" value="2"/>
</dbReference>
<feature type="compositionally biased region" description="Basic residues" evidence="12">
    <location>
        <begin position="367"/>
        <end position="382"/>
    </location>
</feature>
<dbReference type="InterPro" id="IPR013575">
    <property type="entry name" value="IF2_assoc_dom_bac"/>
</dbReference>
<comment type="function">
    <text evidence="9 10">One of the essential components for the initiation of protein synthesis. Protects formylmethionyl-tRNA from spontaneous hydrolysis and promotes its binding to the 30S ribosomal subunits. Also involved in the hydrolysis of GTP during the formation of the 70S ribosomal complex.</text>
</comment>
<evidence type="ECO:0000256" key="6">
    <source>
        <dbReference type="ARBA" id="ARBA00022741"/>
    </source>
</evidence>
<dbReference type="EMBL" id="CP018632">
    <property type="protein sequence ID" value="ASJ72334.1"/>
    <property type="molecule type" value="Genomic_DNA"/>
</dbReference>
<keyword evidence="4 9" id="KW-0963">Cytoplasm</keyword>
<dbReference type="GO" id="GO:0005829">
    <property type="term" value="C:cytosol"/>
    <property type="evidence" value="ECO:0007669"/>
    <property type="project" value="TreeGrafter"/>
</dbReference>
<feature type="compositionally biased region" description="Low complexity" evidence="12">
    <location>
        <begin position="102"/>
        <end position="150"/>
    </location>
</feature>
<dbReference type="InterPro" id="IPR036925">
    <property type="entry name" value="TIF_IF2_dom3_sf"/>
</dbReference>
<keyword evidence="8 9" id="KW-0342">GTP-binding</keyword>
<dbReference type="InterPro" id="IPR006847">
    <property type="entry name" value="IF2_N"/>
</dbReference>
<dbReference type="CDD" id="cd01887">
    <property type="entry name" value="IF2_eIF5B"/>
    <property type="match status" value="1"/>
</dbReference>
<dbReference type="InterPro" id="IPR044145">
    <property type="entry name" value="IF2_II"/>
</dbReference>
<dbReference type="GO" id="GO:0003924">
    <property type="term" value="F:GTPase activity"/>
    <property type="evidence" value="ECO:0007669"/>
    <property type="project" value="UniProtKB-UniRule"/>
</dbReference>
<dbReference type="FunFam" id="2.40.30.10:FF:000007">
    <property type="entry name" value="Translation initiation factor IF-2"/>
    <property type="match status" value="1"/>
</dbReference>
<keyword evidence="7 9" id="KW-0648">Protein biosynthesis</keyword>
<dbReference type="HAMAP" id="MF_00100_B">
    <property type="entry name" value="IF_2_B"/>
    <property type="match status" value="1"/>
</dbReference>
<evidence type="ECO:0000313" key="14">
    <source>
        <dbReference type="EMBL" id="ASJ72334.1"/>
    </source>
</evidence>
<dbReference type="Pfam" id="PF22042">
    <property type="entry name" value="EF-G_D2"/>
    <property type="match status" value="1"/>
</dbReference>
<protein>
    <recommendedName>
        <fullName evidence="3 9">Translation initiation factor IF-2</fullName>
    </recommendedName>
</protein>
<dbReference type="Pfam" id="PF08364">
    <property type="entry name" value="IF2_assoc"/>
    <property type="match status" value="1"/>
</dbReference>
<dbReference type="Gene3D" id="3.40.50.300">
    <property type="entry name" value="P-loop containing nucleotide triphosphate hydrolases"/>
    <property type="match status" value="1"/>
</dbReference>
<dbReference type="GO" id="GO:0003743">
    <property type="term" value="F:translation initiation factor activity"/>
    <property type="evidence" value="ECO:0007669"/>
    <property type="project" value="UniProtKB-UniRule"/>
</dbReference>
<dbReference type="PANTHER" id="PTHR43381:SF5">
    <property type="entry name" value="TR-TYPE G DOMAIN-CONTAINING PROTEIN"/>
    <property type="match status" value="1"/>
</dbReference>
<feature type="region of interest" description="Disordered" evidence="12">
    <location>
        <begin position="279"/>
        <end position="389"/>
    </location>
</feature>
<keyword evidence="5 9" id="KW-0396">Initiation factor</keyword>
<dbReference type="Pfam" id="PF11987">
    <property type="entry name" value="IF-2"/>
    <property type="match status" value="1"/>
</dbReference>
<dbReference type="SUPFAM" id="SSF50447">
    <property type="entry name" value="Translation proteins"/>
    <property type="match status" value="2"/>
</dbReference>
<evidence type="ECO:0000256" key="7">
    <source>
        <dbReference type="ARBA" id="ARBA00022917"/>
    </source>
</evidence>
<dbReference type="Pfam" id="PF04760">
    <property type="entry name" value="IF2_N"/>
    <property type="match status" value="1"/>
</dbReference>
<evidence type="ECO:0000256" key="9">
    <source>
        <dbReference type="HAMAP-Rule" id="MF_00100"/>
    </source>
</evidence>
<dbReference type="InterPro" id="IPR000795">
    <property type="entry name" value="T_Tr_GTP-bd_dom"/>
</dbReference>
<dbReference type="FunFam" id="3.40.50.10050:FF:000001">
    <property type="entry name" value="Translation initiation factor IF-2"/>
    <property type="match status" value="1"/>
</dbReference>
<dbReference type="InterPro" id="IPR005225">
    <property type="entry name" value="Small_GTP-bd"/>
</dbReference>
<dbReference type="InterPro" id="IPR015760">
    <property type="entry name" value="TIF_IF2"/>
</dbReference>
<dbReference type="InterPro" id="IPR023115">
    <property type="entry name" value="TIF_IF2_dom3"/>
</dbReference>
<dbReference type="Pfam" id="PF00009">
    <property type="entry name" value="GTP_EFTU"/>
    <property type="match status" value="1"/>
</dbReference>
<evidence type="ECO:0000256" key="1">
    <source>
        <dbReference type="ARBA" id="ARBA00004496"/>
    </source>
</evidence>
<keyword evidence="6 9" id="KW-0547">Nucleotide-binding</keyword>
<feature type="binding site" evidence="9">
    <location>
        <begin position="494"/>
        <end position="501"/>
    </location>
    <ligand>
        <name>GTP</name>
        <dbReference type="ChEBI" id="CHEBI:37565"/>
    </ligand>
</feature>
<dbReference type="FunFam" id="2.40.30.10:FF:000008">
    <property type="entry name" value="Translation initiation factor IF-2"/>
    <property type="match status" value="1"/>
</dbReference>
<sequence length="984" mass="103453">MAEVTVKQLAQVVGTPVDKLLVQLGDAGIAKTSDTDMISDSEKLTLLTHLRESRGQGAAGGASKRISLKRKRVSELQTDASGRKKVNVEVRARRTYVNPETGEAVAGEASEAAEVPAGEASVSDAVASAESVSVTTDDSTVDAGSTTSSEEIVAEAPAAAAPPVKVVSAADAAAAAEQVAAQVAAQALQASKREAAAAESAAKVSAADAAVEAARQAEAQAMAAVAAATAEAAKVPEAAAPEAPKAPVKEQSPAEKAKMIREAEKRLVAETAARAAAERMAEKQVAAQRRQESDDNAKREKERREQERVAAELQRRAAMEAQQAASSNDRGGARSPDKPKGKGRGKGAGGGGGGDNRFGGRNQLHVAKGKGGRRKGGGKARRAQGNVEAKHGFERPTAPVIRDVEVPETITVAELANKMAVKAAEVIKAMMTMGVMATINQLLDQDTAILVVEEMGHKAIPMGADDVEAALAALVAGDREGDAVPRPPVVAVMGHVDHGKTSLLDYIRRARVASGEAGGITQHIGAYQTETENGVITFLDTPGHAAFTSMRARGAQATDIVVLVVAADDGVMPQTVEGIQHARAAGVPLIIAVNKMDKEGADPERVRNELSQHEVISEEWGGDTQFVPLSALTGEGVDQLLEALILQAEFLELNAVPEGNASGVVIEASLDKGKGPVATILVQEGTLKRGDSFICGQETGRVRAMFDENGKSVDEAGPSTPVQVLGLSATPNAGDEMLVAADEKSARELAELRYGKHRDARLAERRPARMEDVFSQIKGVTPVVNFVVKADVKGSFEAIRESLERLSTDEVEVRIVGGGVGGINESDANLASASGAILVGFNVRADTAARRLVQEQETDLRYYSVIYELIDLAKQLAGGLLAPEVRERIIGNAKVGEVFTSPKFGLIAGCMVVDGVVRKDEPIRVLRENVVIYEGELESLRRFKDDVKEVRMGTECGIGVKNYTDVKPGDIIEVFERTEVARTL</sequence>
<dbReference type="InterPro" id="IPR000178">
    <property type="entry name" value="TF_IF2_bacterial-like"/>
</dbReference>
<name>A0A2Z2NYW6_9GAMM</name>
<evidence type="ECO:0000256" key="11">
    <source>
        <dbReference type="RuleBase" id="RU000645"/>
    </source>
</evidence>
<dbReference type="Proteomes" id="UP000250079">
    <property type="component" value="Chromosome"/>
</dbReference>
<keyword evidence="15" id="KW-1185">Reference proteome</keyword>
<dbReference type="Pfam" id="PF03144">
    <property type="entry name" value="GTP_EFTU_D2"/>
    <property type="match status" value="1"/>
</dbReference>
<evidence type="ECO:0000256" key="10">
    <source>
        <dbReference type="RuleBase" id="RU000644"/>
    </source>
</evidence>
<feature type="binding site" evidence="9">
    <location>
        <begin position="594"/>
        <end position="597"/>
    </location>
    <ligand>
        <name>GTP</name>
        <dbReference type="ChEBI" id="CHEBI:37565"/>
    </ligand>
</feature>
<evidence type="ECO:0000313" key="15">
    <source>
        <dbReference type="Proteomes" id="UP000250079"/>
    </source>
</evidence>
<dbReference type="Gene3D" id="3.30.56.50">
    <property type="entry name" value="Putative DNA-binding domain, N-terminal subdomain of bacterial translation initiation factor IF2"/>
    <property type="match status" value="1"/>
</dbReference>
<dbReference type="PROSITE" id="PS01176">
    <property type="entry name" value="IF2"/>
    <property type="match status" value="1"/>
</dbReference>
<comment type="subcellular location">
    <subcellularLocation>
        <location evidence="1 9 11">Cytoplasm</location>
    </subcellularLocation>
</comment>
<dbReference type="CDD" id="cd03692">
    <property type="entry name" value="mtIF2_IVc"/>
    <property type="match status" value="1"/>
</dbReference>
<dbReference type="RefSeq" id="WP_088917652.1">
    <property type="nucleotide sequence ID" value="NZ_CP018632.1"/>
</dbReference>
<dbReference type="InterPro" id="IPR053905">
    <property type="entry name" value="EF-G-like_DII"/>
</dbReference>
<dbReference type="CDD" id="cd03702">
    <property type="entry name" value="IF2_mtIF2_II"/>
    <property type="match status" value="1"/>
</dbReference>